<gene>
    <name evidence="2" type="ORF">PVAP13_1NG083550</name>
</gene>
<sequence length="148" mass="16039">MPGRFASCSHAFHIDCLQRWWTAAASSLTRRSSPATRPTRRGRWQQPAQQEAEGRRAILRAGTGEHLVQPPGPWRLASTAGEGGMQIAFSTSAQAPGGARRAKPSLSCSESSSIRFDDGNGGVDDPMYEPDTKVLEQGVPPAVARRRR</sequence>
<evidence type="ECO:0000313" key="3">
    <source>
        <dbReference type="Proteomes" id="UP000823388"/>
    </source>
</evidence>
<dbReference type="SUPFAM" id="SSF57850">
    <property type="entry name" value="RING/U-box"/>
    <property type="match status" value="1"/>
</dbReference>
<protein>
    <submittedName>
        <fullName evidence="2">Uncharacterized protein</fullName>
    </submittedName>
</protein>
<dbReference type="InterPro" id="IPR013083">
    <property type="entry name" value="Znf_RING/FYVE/PHD"/>
</dbReference>
<name>A0A8T0WLZ6_PANVG</name>
<evidence type="ECO:0000256" key="1">
    <source>
        <dbReference type="SAM" id="MobiDB-lite"/>
    </source>
</evidence>
<dbReference type="EMBL" id="CM029038">
    <property type="protein sequence ID" value="KAG2649060.1"/>
    <property type="molecule type" value="Genomic_DNA"/>
</dbReference>
<evidence type="ECO:0000313" key="2">
    <source>
        <dbReference type="EMBL" id="KAG2649060.1"/>
    </source>
</evidence>
<dbReference type="Gene3D" id="3.30.40.10">
    <property type="entry name" value="Zinc/RING finger domain, C3HC4 (zinc finger)"/>
    <property type="match status" value="1"/>
</dbReference>
<comment type="caution">
    <text evidence="2">The sequence shown here is derived from an EMBL/GenBank/DDBJ whole genome shotgun (WGS) entry which is preliminary data.</text>
</comment>
<organism evidence="2 3">
    <name type="scientific">Panicum virgatum</name>
    <name type="common">Blackwell switchgrass</name>
    <dbReference type="NCBI Taxonomy" id="38727"/>
    <lineage>
        <taxon>Eukaryota</taxon>
        <taxon>Viridiplantae</taxon>
        <taxon>Streptophyta</taxon>
        <taxon>Embryophyta</taxon>
        <taxon>Tracheophyta</taxon>
        <taxon>Spermatophyta</taxon>
        <taxon>Magnoliopsida</taxon>
        <taxon>Liliopsida</taxon>
        <taxon>Poales</taxon>
        <taxon>Poaceae</taxon>
        <taxon>PACMAD clade</taxon>
        <taxon>Panicoideae</taxon>
        <taxon>Panicodae</taxon>
        <taxon>Paniceae</taxon>
        <taxon>Panicinae</taxon>
        <taxon>Panicum</taxon>
        <taxon>Panicum sect. Hiantes</taxon>
    </lineage>
</organism>
<feature type="region of interest" description="Disordered" evidence="1">
    <location>
        <begin position="27"/>
        <end position="54"/>
    </location>
</feature>
<dbReference type="Proteomes" id="UP000823388">
    <property type="component" value="Chromosome 1N"/>
</dbReference>
<proteinExistence type="predicted"/>
<dbReference type="AlphaFoldDB" id="A0A8T0WLZ6"/>
<keyword evidence="3" id="KW-1185">Reference proteome</keyword>
<feature type="region of interest" description="Disordered" evidence="1">
    <location>
        <begin position="91"/>
        <end position="132"/>
    </location>
</feature>
<feature type="compositionally biased region" description="Low complexity" evidence="1">
    <location>
        <begin position="27"/>
        <end position="37"/>
    </location>
</feature>
<reference evidence="2" key="1">
    <citation type="submission" date="2020-05" db="EMBL/GenBank/DDBJ databases">
        <title>WGS assembly of Panicum virgatum.</title>
        <authorList>
            <person name="Lovell J.T."/>
            <person name="Jenkins J."/>
            <person name="Shu S."/>
            <person name="Juenger T.E."/>
            <person name="Schmutz J."/>
        </authorList>
    </citation>
    <scope>NUCLEOTIDE SEQUENCE</scope>
    <source>
        <strain evidence="2">AP13</strain>
    </source>
</reference>
<accession>A0A8T0WLZ6</accession>